<keyword evidence="4 6" id="KW-1133">Transmembrane helix</keyword>
<evidence type="ECO:0000256" key="6">
    <source>
        <dbReference type="SAM" id="Phobius"/>
    </source>
</evidence>
<proteinExistence type="predicted"/>
<dbReference type="PRINTS" id="PR00885">
    <property type="entry name" value="BCTERIALGSPH"/>
</dbReference>
<dbReference type="Gene3D" id="3.30.700.10">
    <property type="entry name" value="Glycoprotein, Type 4 Pilin"/>
    <property type="match status" value="1"/>
</dbReference>
<evidence type="ECO:0000256" key="2">
    <source>
        <dbReference type="ARBA" id="ARBA00022481"/>
    </source>
</evidence>
<dbReference type="PROSITE" id="PS00409">
    <property type="entry name" value="PROKAR_NTER_METHYL"/>
    <property type="match status" value="1"/>
</dbReference>
<gene>
    <name evidence="7" type="ORF">A3F27_00720</name>
</gene>
<dbReference type="GO" id="GO:0015627">
    <property type="term" value="C:type II protein secretion system complex"/>
    <property type="evidence" value="ECO:0007669"/>
    <property type="project" value="InterPro"/>
</dbReference>
<sequence length="129" mass="13043">MKTSYKRGFTLIELLVVIAIIGILSSVVLASLNSARVKGRVAAAQSTMKGLQTAAAMCLNDGLAISIPTATNNGGGAALCASSPTAYSALPTNWVYSAASTQTTGISFSLIATGDSKTITCSETSCTTT</sequence>
<keyword evidence="2" id="KW-0488">Methylation</keyword>
<evidence type="ECO:0000256" key="4">
    <source>
        <dbReference type="ARBA" id="ARBA00022989"/>
    </source>
</evidence>
<name>A0A1F6E7W1_9BACT</name>
<dbReference type="InterPro" id="IPR012902">
    <property type="entry name" value="N_methyl_site"/>
</dbReference>
<feature type="transmembrane region" description="Helical" evidence="6">
    <location>
        <begin position="12"/>
        <end position="32"/>
    </location>
</feature>
<dbReference type="NCBIfam" id="TIGR02532">
    <property type="entry name" value="IV_pilin_GFxxxE"/>
    <property type="match status" value="1"/>
</dbReference>
<evidence type="ECO:0000313" key="8">
    <source>
        <dbReference type="Proteomes" id="UP000176689"/>
    </source>
</evidence>
<dbReference type="EMBL" id="MFLP01000028">
    <property type="protein sequence ID" value="OGG69805.1"/>
    <property type="molecule type" value="Genomic_DNA"/>
</dbReference>
<comment type="caution">
    <text evidence="7">The sequence shown here is derived from an EMBL/GenBank/DDBJ whole genome shotgun (WGS) entry which is preliminary data.</text>
</comment>
<dbReference type="PANTHER" id="PTHR30093">
    <property type="entry name" value="GENERAL SECRETION PATHWAY PROTEIN G"/>
    <property type="match status" value="1"/>
</dbReference>
<dbReference type="InterPro" id="IPR002416">
    <property type="entry name" value="T2SS_protein-GspH"/>
</dbReference>
<dbReference type="AlphaFoldDB" id="A0A1F6E7W1"/>
<dbReference type="SUPFAM" id="SSF54523">
    <property type="entry name" value="Pili subunits"/>
    <property type="match status" value="1"/>
</dbReference>
<evidence type="ECO:0000256" key="5">
    <source>
        <dbReference type="ARBA" id="ARBA00023136"/>
    </source>
</evidence>
<dbReference type="Proteomes" id="UP000176689">
    <property type="component" value="Unassembled WGS sequence"/>
</dbReference>
<comment type="subcellular location">
    <subcellularLocation>
        <location evidence="1">Membrane</location>
        <topology evidence="1">Single-pass membrane protein</topology>
    </subcellularLocation>
</comment>
<dbReference type="Pfam" id="PF07963">
    <property type="entry name" value="N_methyl"/>
    <property type="match status" value="1"/>
</dbReference>
<organism evidence="7 8">
    <name type="scientific">Candidatus Kaiserbacteria bacterium RIFCSPHIGHO2_12_FULL_53_13</name>
    <dbReference type="NCBI Taxonomy" id="1798502"/>
    <lineage>
        <taxon>Bacteria</taxon>
        <taxon>Candidatus Kaiseribacteriota</taxon>
    </lineage>
</organism>
<reference evidence="7 8" key="1">
    <citation type="journal article" date="2016" name="Nat. Commun.">
        <title>Thousands of microbial genomes shed light on interconnected biogeochemical processes in an aquifer system.</title>
        <authorList>
            <person name="Anantharaman K."/>
            <person name="Brown C.T."/>
            <person name="Hug L.A."/>
            <person name="Sharon I."/>
            <person name="Castelle C.J."/>
            <person name="Probst A.J."/>
            <person name="Thomas B.C."/>
            <person name="Singh A."/>
            <person name="Wilkins M.J."/>
            <person name="Karaoz U."/>
            <person name="Brodie E.L."/>
            <person name="Williams K.H."/>
            <person name="Hubbard S.S."/>
            <person name="Banfield J.F."/>
        </authorList>
    </citation>
    <scope>NUCLEOTIDE SEQUENCE [LARGE SCALE GENOMIC DNA]</scope>
</reference>
<dbReference type="InterPro" id="IPR045584">
    <property type="entry name" value="Pilin-like"/>
</dbReference>
<dbReference type="PANTHER" id="PTHR30093:SF44">
    <property type="entry name" value="TYPE II SECRETION SYSTEM CORE PROTEIN G"/>
    <property type="match status" value="1"/>
</dbReference>
<protein>
    <recommendedName>
        <fullName evidence="9">Type II secretion system protein GspG C-terminal domain-containing protein</fullName>
    </recommendedName>
</protein>
<evidence type="ECO:0000256" key="1">
    <source>
        <dbReference type="ARBA" id="ARBA00004167"/>
    </source>
</evidence>
<dbReference type="GO" id="GO:0015628">
    <property type="term" value="P:protein secretion by the type II secretion system"/>
    <property type="evidence" value="ECO:0007669"/>
    <property type="project" value="InterPro"/>
</dbReference>
<accession>A0A1F6E7W1</accession>
<evidence type="ECO:0000256" key="3">
    <source>
        <dbReference type="ARBA" id="ARBA00022692"/>
    </source>
</evidence>
<keyword evidence="3 6" id="KW-0812">Transmembrane</keyword>
<evidence type="ECO:0000313" key="7">
    <source>
        <dbReference type="EMBL" id="OGG69805.1"/>
    </source>
</evidence>
<evidence type="ECO:0008006" key="9">
    <source>
        <dbReference type="Google" id="ProtNLM"/>
    </source>
</evidence>
<keyword evidence="5 6" id="KW-0472">Membrane</keyword>
<dbReference type="GO" id="GO:0016020">
    <property type="term" value="C:membrane"/>
    <property type="evidence" value="ECO:0007669"/>
    <property type="project" value="UniProtKB-SubCell"/>
</dbReference>